<feature type="compositionally biased region" description="Low complexity" evidence="7">
    <location>
        <begin position="749"/>
        <end position="763"/>
    </location>
</feature>
<reference evidence="11" key="1">
    <citation type="submission" date="2025-08" db="UniProtKB">
        <authorList>
            <consortium name="RefSeq"/>
        </authorList>
    </citation>
    <scope>IDENTIFICATION</scope>
</reference>
<feature type="transmembrane region" description="Helical" evidence="8">
    <location>
        <begin position="434"/>
        <end position="453"/>
    </location>
</feature>
<feature type="domain" description="PGG" evidence="9">
    <location>
        <begin position="773"/>
        <end position="875"/>
    </location>
</feature>
<accession>A0AB40B429</accession>
<comment type="subcellular location">
    <subcellularLocation>
        <location evidence="1">Membrane</location>
        <topology evidence="1">Multi-pass membrane protein</topology>
    </subcellularLocation>
</comment>
<evidence type="ECO:0000313" key="11">
    <source>
        <dbReference type="RefSeq" id="XP_039121533.1"/>
    </source>
</evidence>
<organism evidence="10 11">
    <name type="scientific">Dioscorea cayennensis subsp. rotundata</name>
    <name type="common">White Guinea yam</name>
    <name type="synonym">Dioscorea rotundata</name>
    <dbReference type="NCBI Taxonomy" id="55577"/>
    <lineage>
        <taxon>Eukaryota</taxon>
        <taxon>Viridiplantae</taxon>
        <taxon>Streptophyta</taxon>
        <taxon>Embryophyta</taxon>
        <taxon>Tracheophyta</taxon>
        <taxon>Spermatophyta</taxon>
        <taxon>Magnoliopsida</taxon>
        <taxon>Liliopsida</taxon>
        <taxon>Dioscoreales</taxon>
        <taxon>Dioscoreaceae</taxon>
        <taxon>Dioscorea</taxon>
    </lineage>
</organism>
<feature type="domain" description="PGG" evidence="9">
    <location>
        <begin position="543"/>
        <end position="641"/>
    </location>
</feature>
<feature type="transmembrane region" description="Helical" evidence="8">
    <location>
        <begin position="378"/>
        <end position="400"/>
    </location>
</feature>
<feature type="transmembrane region" description="Helical" evidence="8">
    <location>
        <begin position="596"/>
        <end position="618"/>
    </location>
</feature>
<feature type="compositionally biased region" description="Low complexity" evidence="7">
    <location>
        <begin position="301"/>
        <end position="321"/>
    </location>
</feature>
<dbReference type="PANTHER" id="PTHR24186:SF37">
    <property type="entry name" value="PGG DOMAIN-CONTAINING PROTEIN"/>
    <property type="match status" value="1"/>
</dbReference>
<evidence type="ECO:0000256" key="3">
    <source>
        <dbReference type="ARBA" id="ARBA00022737"/>
    </source>
</evidence>
<evidence type="ECO:0000256" key="8">
    <source>
        <dbReference type="SAM" id="Phobius"/>
    </source>
</evidence>
<dbReference type="PANTHER" id="PTHR24186">
    <property type="entry name" value="PROTEIN PHOSPHATASE 1 REGULATORY SUBUNIT"/>
    <property type="match status" value="1"/>
</dbReference>
<keyword evidence="4 8" id="KW-1133">Transmembrane helix</keyword>
<keyword evidence="3" id="KW-0677">Repeat</keyword>
<evidence type="ECO:0000256" key="4">
    <source>
        <dbReference type="ARBA" id="ARBA00022989"/>
    </source>
</evidence>
<keyword evidence="10" id="KW-1185">Reference proteome</keyword>
<keyword evidence="6 8" id="KW-0472">Membrane</keyword>
<feature type="transmembrane region" description="Helical" evidence="8">
    <location>
        <begin position="136"/>
        <end position="152"/>
    </location>
</feature>
<feature type="transmembrane region" description="Helical" evidence="8">
    <location>
        <begin position="701"/>
        <end position="720"/>
    </location>
</feature>
<keyword evidence="2 8" id="KW-0812">Transmembrane</keyword>
<feature type="domain" description="PGG" evidence="9">
    <location>
        <begin position="325"/>
        <end position="429"/>
    </location>
</feature>
<dbReference type="RefSeq" id="XP_039121533.1">
    <property type="nucleotide sequence ID" value="XM_039265599.1"/>
</dbReference>
<evidence type="ECO:0000256" key="2">
    <source>
        <dbReference type="ARBA" id="ARBA00022692"/>
    </source>
</evidence>
<feature type="region of interest" description="Disordered" evidence="7">
    <location>
        <begin position="736"/>
        <end position="774"/>
    </location>
</feature>
<evidence type="ECO:0000259" key="9">
    <source>
        <dbReference type="Pfam" id="PF13962"/>
    </source>
</evidence>
<dbReference type="GeneID" id="120258243"/>
<feature type="compositionally biased region" description="Low complexity" evidence="7">
    <location>
        <begin position="517"/>
        <end position="539"/>
    </location>
</feature>
<feature type="region of interest" description="Disordered" evidence="7">
    <location>
        <begin position="508"/>
        <end position="540"/>
    </location>
</feature>
<feature type="transmembrane region" description="Helical" evidence="8">
    <location>
        <begin position="630"/>
        <end position="646"/>
    </location>
</feature>
<sequence>MSDQSDVIVDNLEMLTQKQQPYSSGEPSQQEHQQKQQQKLVAGWDANKNSTLLVVATLITTLTYQIGCNPPGGFWQESGKDKNGKEHEAGAPIMRDLYPERYWLFMTAAWVGFGDSMLLTLWLLGNAPVSSRRVRWSFIVAYSSLQLTYISAMFGTSLIIDLATWAGVMIFLTFVVGLEKEGQKYMLHNSPCCEKLWHYLESFQQESSDAAQKIKRSLNFLSSRSTDPIDILIHDEDISFIIVVFLFEMGNNLYPRVLSGSSSPPPKLGFSARLPSITIMSQTSDQTTIVISPQNSPLPSQDQHQQQQQQQQRQQLQQKQQHIGWEGNKSGTLLVVATLITTLTYQIGSNPPGGFWQDDNNGHEAGSPIMRDKHRVRYWLFMTGAWVGFIDSMLLTLWLLLGMPVSSCRVRWSFLIAYSSLQLTYVTAVYSTPLVFDLITWVVIVFILAIGIGRRELNWLGFKCLFFFTEPTVLVNPSAYYPSQTMHIYPQSITIMSQTSDQTTIVISHQNSPRPSQDQQQQQQQQQQQKHEGQQQQQQHIGWEGNKSSTLLVVATLITTLTYQIGSNPPGGFWQDDNNGHEAGSPIMRDKHRVRYWLFMTGAWVGFIDSMLLTLWLLIGMPVSSCRVRWSFLIAYSSLQLTYITAVHGTPLIFDLITWAVIVFILAIGIGKREMNWLGILGCKCLFFFTEPSSINVNPTLIFLLYIYIYIYINIPLPTIPQNITTIMSQTTDQTTVDISPKNSPLPSQDQQHQQQQQQQAEEQQQRQHHRGWEGNESSTLLVVATLITALTYQIGSNPPGGFWQDDNGHEAGAPIMRDKHRKRYWLFMTAAWVGFGDSMLLTLWLLTGAPVRSRRVRWSFVVAYSSLQLTYITAMHGTSLVMDLLTWDWDHVRFVSCYWD</sequence>
<feature type="compositionally biased region" description="Polar residues" evidence="7">
    <location>
        <begin position="737"/>
        <end position="748"/>
    </location>
</feature>
<name>A0AB40B429_DIOCR</name>
<feature type="transmembrane region" description="Helical" evidence="8">
    <location>
        <begin position="825"/>
        <end position="847"/>
    </location>
</feature>
<dbReference type="Proteomes" id="UP001515500">
    <property type="component" value="Chromosome 4"/>
</dbReference>
<feature type="compositionally biased region" description="Polar residues" evidence="7">
    <location>
        <begin position="16"/>
        <end position="28"/>
    </location>
</feature>
<evidence type="ECO:0000256" key="5">
    <source>
        <dbReference type="ARBA" id="ARBA00023043"/>
    </source>
</evidence>
<evidence type="ECO:0000256" key="7">
    <source>
        <dbReference type="SAM" id="MobiDB-lite"/>
    </source>
</evidence>
<feature type="compositionally biased region" description="Polar residues" evidence="7">
    <location>
        <begin position="290"/>
        <end position="300"/>
    </location>
</feature>
<feature type="transmembrane region" description="Helical" evidence="8">
    <location>
        <begin position="652"/>
        <end position="670"/>
    </location>
</feature>
<evidence type="ECO:0000256" key="1">
    <source>
        <dbReference type="ARBA" id="ARBA00004141"/>
    </source>
</evidence>
<feature type="transmembrane region" description="Helical" evidence="8">
    <location>
        <begin position="859"/>
        <end position="875"/>
    </location>
</feature>
<feature type="domain" description="PGG" evidence="9">
    <location>
        <begin position="44"/>
        <end position="153"/>
    </location>
</feature>
<evidence type="ECO:0000256" key="6">
    <source>
        <dbReference type="ARBA" id="ARBA00023136"/>
    </source>
</evidence>
<keyword evidence="5" id="KW-0040">ANK repeat</keyword>
<protein>
    <submittedName>
        <fullName evidence="11">Uncharacterized protein LOC120258243</fullName>
    </submittedName>
</protein>
<feature type="region of interest" description="Disordered" evidence="7">
    <location>
        <begin position="16"/>
        <end position="40"/>
    </location>
</feature>
<feature type="transmembrane region" description="Helical" evidence="8">
    <location>
        <begin position="158"/>
        <end position="178"/>
    </location>
</feature>
<proteinExistence type="predicted"/>
<gene>
    <name evidence="11" type="primary">LOC120258243</name>
</gene>
<dbReference type="GO" id="GO:0005886">
    <property type="term" value="C:plasma membrane"/>
    <property type="evidence" value="ECO:0007669"/>
    <property type="project" value="TreeGrafter"/>
</dbReference>
<evidence type="ECO:0000313" key="10">
    <source>
        <dbReference type="Proteomes" id="UP001515500"/>
    </source>
</evidence>
<dbReference type="InterPro" id="IPR026961">
    <property type="entry name" value="PGG_dom"/>
</dbReference>
<dbReference type="AlphaFoldDB" id="A0AB40B429"/>
<feature type="transmembrane region" description="Helical" evidence="8">
    <location>
        <begin position="102"/>
        <end position="124"/>
    </location>
</feature>
<feature type="region of interest" description="Disordered" evidence="7">
    <location>
        <begin position="290"/>
        <end position="322"/>
    </location>
</feature>
<dbReference type="Pfam" id="PF13962">
    <property type="entry name" value="PGG"/>
    <property type="match status" value="4"/>
</dbReference>